<dbReference type="AlphaFoldDB" id="A0A917LTJ4"/>
<dbReference type="InterPro" id="IPR004797">
    <property type="entry name" value="Competence_ComEC/Rec2"/>
</dbReference>
<evidence type="ECO:0000256" key="1">
    <source>
        <dbReference type="ARBA" id="ARBA00004651"/>
    </source>
</evidence>
<evidence type="ECO:0000256" key="2">
    <source>
        <dbReference type="ARBA" id="ARBA00022475"/>
    </source>
</evidence>
<feature type="signal peptide" evidence="10">
    <location>
        <begin position="1"/>
        <end position="21"/>
    </location>
</feature>
<dbReference type="RefSeq" id="WP_188887448.1">
    <property type="nucleotide sequence ID" value="NZ_BMHY01000001.1"/>
</dbReference>
<dbReference type="PANTHER" id="PTHR30619:SF1">
    <property type="entry name" value="RECOMBINATION PROTEIN 2"/>
    <property type="match status" value="1"/>
</dbReference>
<dbReference type="SUPFAM" id="SSF56281">
    <property type="entry name" value="Metallo-hydrolase/oxidoreductase"/>
    <property type="match status" value="1"/>
</dbReference>
<dbReference type="InterPro" id="IPR001279">
    <property type="entry name" value="Metallo-B-lactamas"/>
</dbReference>
<accession>A0A917LTJ4</accession>
<feature type="transmembrane region" description="Helical" evidence="9">
    <location>
        <begin position="431"/>
        <end position="450"/>
    </location>
</feature>
<evidence type="ECO:0000259" key="11">
    <source>
        <dbReference type="Pfam" id="PF00753"/>
    </source>
</evidence>
<feature type="transmembrane region" description="Helical" evidence="9">
    <location>
        <begin position="495"/>
        <end position="512"/>
    </location>
</feature>
<comment type="catalytic activity">
    <reaction evidence="8">
        <text>3',5'-cyclic UMP + H2O = UMP + H(+)</text>
        <dbReference type="Rhea" id="RHEA:70575"/>
        <dbReference type="ChEBI" id="CHEBI:15377"/>
        <dbReference type="ChEBI" id="CHEBI:15378"/>
        <dbReference type="ChEBI" id="CHEBI:57865"/>
        <dbReference type="ChEBI" id="CHEBI:184387"/>
    </reaction>
    <physiologicalReaction direction="left-to-right" evidence="8">
        <dbReference type="Rhea" id="RHEA:70576"/>
    </physiologicalReaction>
</comment>
<dbReference type="InterPro" id="IPR004477">
    <property type="entry name" value="ComEC_N"/>
</dbReference>
<keyword evidence="15" id="KW-1185">Reference proteome</keyword>
<keyword evidence="4 9" id="KW-1133">Transmembrane helix</keyword>
<dbReference type="InterPro" id="IPR052159">
    <property type="entry name" value="Competence_DNA_uptake"/>
</dbReference>
<reference evidence="14 15" key="1">
    <citation type="journal article" date="2014" name="Int. J. Syst. Evol. Microbiol.">
        <title>Complete genome sequence of Corynebacterium casei LMG S-19264T (=DSM 44701T), isolated from a smear-ripened cheese.</title>
        <authorList>
            <consortium name="US DOE Joint Genome Institute (JGI-PGF)"/>
            <person name="Walter F."/>
            <person name="Albersmeier A."/>
            <person name="Kalinowski J."/>
            <person name="Ruckert C."/>
        </authorList>
    </citation>
    <scope>NUCLEOTIDE SEQUENCE [LARGE SCALE GENOMIC DNA]</scope>
    <source>
        <strain evidence="14 15">CGMCC 1.15286</strain>
    </source>
</reference>
<feature type="transmembrane region" description="Helical" evidence="9">
    <location>
        <begin position="298"/>
        <end position="314"/>
    </location>
</feature>
<feature type="transmembrane region" description="Helical" evidence="9">
    <location>
        <begin position="396"/>
        <end position="419"/>
    </location>
</feature>
<keyword evidence="5 9" id="KW-0472">Membrane</keyword>
<sequence>MLNRRPIVWFAVCWVFGSATAAALSAAALGVAVAALVVTALALVLCRQATPRLAVVCLLGCAVAAGERLWADARNVTALPELLAAAEAAVTPNTSYQVEVSGVIGSAVEIDGDRAMFRVTAETVSVQGEAAPRRMRERLLVHVRLEQQPHQAVAAAWQRGDRVRIAGELTLPASASNSGGFDYRRYLSSQKMHWLLKAKGIGAVEVSPGPGWTAAALLGRVDQARGWLGARLGCMYPSDQSGYMQGLVLGIREDLDPQQFQQFSRLGLTHILAISGLHVAVFMYVLGAALRFMRMTRERMLVTLMFAVPVYVLLSGASPSVIRAGLMAVLGLLAARMDKLKDGLHLLAAAAVIMLAWEPYFIGDVSFQLSFIVTAGLIIGVPRLRKTMPEWKRGRWLLDLTAVTVVAQAASFPVSIYYFNQFHLLSLPANLLLVPFISSIVMPIGAIALFIGSFWYLGGKLLAIASIYGNNLTFWVVDQMAQVDFLRSIWATPPIWWIAAWYVLFIAAARLLPSKKTVSQAEVEQLDETADLSFPDEEREPLPSHSVTKWRSRALWLVGIGTAALLIYAYYPDLLNRNGNVHILDVGQGDAIYVRTPEGKRLLIDGGGTLSFRKPGEEWRDRSDPFEVGKKVLVPLLMKRGVHELDLLVISHLDSDHIRGLTAVIETIPVKGILWNGSMKEVGDAQSLLKLAVKQNIPLYRAEAGQQWKLGKSTALTVLWPEAVSENEQDNIFIEKDQNPRSVVLHLSMYNSSFLFTGDIDSPTESAINHLWRDAPPISGNCCSSVDILKVAHHGSRYSTSDEWLRFWQPYQAVASVGATNTYGHPHPDVIGRLKAAGSDFLRTDQYGEVSYKANKKGLFVSTVRHSN</sequence>
<feature type="transmembrane region" description="Helical" evidence="9">
    <location>
        <begin position="554"/>
        <end position="571"/>
    </location>
</feature>
<feature type="domain" description="DUF4131" evidence="13">
    <location>
        <begin position="31"/>
        <end position="201"/>
    </location>
</feature>
<dbReference type="Proteomes" id="UP000600247">
    <property type="component" value="Unassembled WGS sequence"/>
</dbReference>
<organism evidence="14 15">
    <name type="scientific">Paenibacillus radicis</name>
    <name type="common">ex Gao et al. 2016</name>
    <dbReference type="NCBI Taxonomy" id="1737354"/>
    <lineage>
        <taxon>Bacteria</taxon>
        <taxon>Bacillati</taxon>
        <taxon>Bacillota</taxon>
        <taxon>Bacilli</taxon>
        <taxon>Bacillales</taxon>
        <taxon>Paenibacillaceae</taxon>
        <taxon>Paenibacillus</taxon>
    </lineage>
</organism>
<feature type="transmembrane region" description="Helical" evidence="9">
    <location>
        <begin position="367"/>
        <end position="384"/>
    </location>
</feature>
<dbReference type="Gene3D" id="3.60.15.10">
    <property type="entry name" value="Ribonuclease Z/Hydroxyacylglutathione hydrolase-like"/>
    <property type="match status" value="1"/>
</dbReference>
<keyword evidence="3 9" id="KW-0812">Transmembrane</keyword>
<evidence type="ECO:0000313" key="14">
    <source>
        <dbReference type="EMBL" id="GGG55971.1"/>
    </source>
</evidence>
<feature type="transmembrane region" description="Helical" evidence="9">
    <location>
        <begin position="344"/>
        <end position="361"/>
    </location>
</feature>
<evidence type="ECO:0000256" key="8">
    <source>
        <dbReference type="ARBA" id="ARBA00048505"/>
    </source>
</evidence>
<feature type="domain" description="ComEC/Rec2-related protein" evidence="12">
    <location>
        <begin position="247"/>
        <end position="511"/>
    </location>
</feature>
<dbReference type="EMBL" id="BMHY01000001">
    <property type="protein sequence ID" value="GGG55971.1"/>
    <property type="molecule type" value="Genomic_DNA"/>
</dbReference>
<evidence type="ECO:0000256" key="3">
    <source>
        <dbReference type="ARBA" id="ARBA00022692"/>
    </source>
</evidence>
<evidence type="ECO:0000256" key="10">
    <source>
        <dbReference type="SAM" id="SignalP"/>
    </source>
</evidence>
<dbReference type="InterPro" id="IPR036866">
    <property type="entry name" value="RibonucZ/Hydroxyglut_hydro"/>
</dbReference>
<evidence type="ECO:0000256" key="7">
    <source>
        <dbReference type="ARBA" id="ARBA00034301"/>
    </source>
</evidence>
<keyword evidence="10" id="KW-0732">Signal</keyword>
<gene>
    <name evidence="14" type="ORF">GCM10010918_06120</name>
</gene>
<comment type="catalytic activity">
    <reaction evidence="6">
        <text>3',5'-cyclic CMP + H2O = CMP + H(+)</text>
        <dbReference type="Rhea" id="RHEA:72675"/>
        <dbReference type="ChEBI" id="CHEBI:15377"/>
        <dbReference type="ChEBI" id="CHEBI:15378"/>
        <dbReference type="ChEBI" id="CHEBI:58003"/>
        <dbReference type="ChEBI" id="CHEBI:60377"/>
    </reaction>
    <physiologicalReaction direction="left-to-right" evidence="6">
        <dbReference type="Rhea" id="RHEA:72676"/>
    </physiologicalReaction>
</comment>
<dbReference type="NCBIfam" id="TIGR00361">
    <property type="entry name" value="ComEC_Rec2"/>
    <property type="match status" value="1"/>
</dbReference>
<dbReference type="CDD" id="cd07731">
    <property type="entry name" value="ComA-like_MBL-fold"/>
    <property type="match status" value="1"/>
</dbReference>
<proteinExistence type="predicted"/>
<dbReference type="NCBIfam" id="TIGR00360">
    <property type="entry name" value="ComEC_N-term"/>
    <property type="match status" value="1"/>
</dbReference>
<name>A0A917LTJ4_9BACL</name>
<comment type="caution">
    <text evidence="14">The sequence shown here is derived from an EMBL/GenBank/DDBJ whole genome shotgun (WGS) entry which is preliminary data.</text>
</comment>
<dbReference type="InterPro" id="IPR035681">
    <property type="entry name" value="ComA-like_MBL"/>
</dbReference>
<feature type="chain" id="PRO_5037801128" evidence="10">
    <location>
        <begin position="22"/>
        <end position="868"/>
    </location>
</feature>
<protein>
    <submittedName>
        <fullName evidence="14">Competence protein ComEC</fullName>
    </submittedName>
</protein>
<evidence type="ECO:0000259" key="13">
    <source>
        <dbReference type="Pfam" id="PF13567"/>
    </source>
</evidence>
<feature type="transmembrane region" description="Helical" evidence="9">
    <location>
        <begin position="457"/>
        <end position="475"/>
    </location>
</feature>
<comment type="subcellular location">
    <subcellularLocation>
        <location evidence="1">Cell membrane</location>
        <topology evidence="1">Multi-pass membrane protein</topology>
    </subcellularLocation>
</comment>
<evidence type="ECO:0000313" key="15">
    <source>
        <dbReference type="Proteomes" id="UP000600247"/>
    </source>
</evidence>
<dbReference type="InterPro" id="IPR025405">
    <property type="entry name" value="DUF4131"/>
</dbReference>
<dbReference type="Pfam" id="PF03772">
    <property type="entry name" value="Competence"/>
    <property type="match status" value="1"/>
</dbReference>
<dbReference type="Pfam" id="PF00753">
    <property type="entry name" value="Lactamase_B"/>
    <property type="match status" value="1"/>
</dbReference>
<dbReference type="GO" id="GO:0030420">
    <property type="term" value="P:establishment of competence for transformation"/>
    <property type="evidence" value="ECO:0007669"/>
    <property type="project" value="InterPro"/>
</dbReference>
<dbReference type="GO" id="GO:0005886">
    <property type="term" value="C:plasma membrane"/>
    <property type="evidence" value="ECO:0007669"/>
    <property type="project" value="UniProtKB-SubCell"/>
</dbReference>
<evidence type="ECO:0000256" key="5">
    <source>
        <dbReference type="ARBA" id="ARBA00023136"/>
    </source>
</evidence>
<keyword evidence="2" id="KW-1003">Cell membrane</keyword>
<dbReference type="Pfam" id="PF13567">
    <property type="entry name" value="DUF4131"/>
    <property type="match status" value="1"/>
</dbReference>
<comment type="function">
    <text evidence="7">Counteracts the endogenous Pycsar antiviral defense system. Phosphodiesterase that enables metal-dependent hydrolysis of host cyclic nucleotide Pycsar defense signals such as cCMP and cUMP.</text>
</comment>
<feature type="domain" description="Metallo-beta-lactamase" evidence="11">
    <location>
        <begin position="585"/>
        <end position="810"/>
    </location>
</feature>
<evidence type="ECO:0000259" key="12">
    <source>
        <dbReference type="Pfam" id="PF03772"/>
    </source>
</evidence>
<evidence type="ECO:0000256" key="4">
    <source>
        <dbReference type="ARBA" id="ARBA00022989"/>
    </source>
</evidence>
<feature type="transmembrane region" description="Helical" evidence="9">
    <location>
        <begin position="266"/>
        <end position="286"/>
    </location>
</feature>
<dbReference type="PANTHER" id="PTHR30619">
    <property type="entry name" value="DNA INTERNALIZATION/COMPETENCE PROTEIN COMEC/REC2"/>
    <property type="match status" value="1"/>
</dbReference>
<evidence type="ECO:0000256" key="9">
    <source>
        <dbReference type="SAM" id="Phobius"/>
    </source>
</evidence>
<evidence type="ECO:0000256" key="6">
    <source>
        <dbReference type="ARBA" id="ARBA00034221"/>
    </source>
</evidence>